<reference evidence="3 4" key="1">
    <citation type="submission" date="2013-03" db="EMBL/GenBank/DDBJ databases">
        <title>The Genome Sequence of Phialophora europaea CBS 101466.</title>
        <authorList>
            <consortium name="The Broad Institute Genomics Platform"/>
            <person name="Cuomo C."/>
            <person name="de Hoog S."/>
            <person name="Gorbushina A."/>
            <person name="Walker B."/>
            <person name="Young S.K."/>
            <person name="Zeng Q."/>
            <person name="Gargeya S."/>
            <person name="Fitzgerald M."/>
            <person name="Haas B."/>
            <person name="Abouelleil A."/>
            <person name="Allen A.W."/>
            <person name="Alvarado L."/>
            <person name="Arachchi H.M."/>
            <person name="Berlin A.M."/>
            <person name="Chapman S.B."/>
            <person name="Gainer-Dewar J."/>
            <person name="Goldberg J."/>
            <person name="Griggs A."/>
            <person name="Gujja S."/>
            <person name="Hansen M."/>
            <person name="Howarth C."/>
            <person name="Imamovic A."/>
            <person name="Ireland A."/>
            <person name="Larimer J."/>
            <person name="McCowan C."/>
            <person name="Murphy C."/>
            <person name="Pearson M."/>
            <person name="Poon T.W."/>
            <person name="Priest M."/>
            <person name="Roberts A."/>
            <person name="Saif S."/>
            <person name="Shea T."/>
            <person name="Sisk P."/>
            <person name="Sykes S."/>
            <person name="Wortman J."/>
            <person name="Nusbaum C."/>
            <person name="Birren B."/>
        </authorList>
    </citation>
    <scope>NUCLEOTIDE SEQUENCE [LARGE SCALE GENOMIC DNA]</scope>
    <source>
        <strain evidence="3 4">CBS 101466</strain>
    </source>
</reference>
<name>W2S2U2_CYPE1</name>
<sequence>MEAVCKEIAKETIKFGPGDEEKWRLLFEPLITTGPANITVHRDQRYGPASRNLLDVFVPPFPDPHKPVLLYIHGGGFTSGDKAWSPIVYSNVGFHFASRGIVTVVANHQLVPDVVYPGGAEDIQLIREWIYSDIADEKFGRGSPEKVVLFGHSSGGAHIAMNLYAAGDPERPQRQALHPPVAGVIYLDCPFWMDTRKPGRQFSLGAYFGSFADEVWYPKGPLGLFERLPDHSPVLDSRKLPVFLGTVEWEVPETSEATMRFFNAYRKRSRPEGTLPLMRVFPGHNHLSCVLSVGTEDGSVSGPLEEFVLNCCRGEE</sequence>
<dbReference type="eggNOG" id="KOG1516">
    <property type="taxonomic scope" value="Eukaryota"/>
</dbReference>
<dbReference type="VEuPathDB" id="FungiDB:HMPREF1541_02160"/>
<dbReference type="GO" id="GO:0016787">
    <property type="term" value="F:hydrolase activity"/>
    <property type="evidence" value="ECO:0007669"/>
    <property type="project" value="UniProtKB-KW"/>
</dbReference>
<dbReference type="InterPro" id="IPR029058">
    <property type="entry name" value="AB_hydrolase_fold"/>
</dbReference>
<dbReference type="EMBL" id="KB822718">
    <property type="protein sequence ID" value="ETN43002.1"/>
    <property type="molecule type" value="Genomic_DNA"/>
</dbReference>
<proteinExistence type="predicted"/>
<dbReference type="RefSeq" id="XP_008714738.1">
    <property type="nucleotide sequence ID" value="XM_008716516.1"/>
</dbReference>
<dbReference type="Gene3D" id="3.40.50.1820">
    <property type="entry name" value="alpha/beta hydrolase"/>
    <property type="match status" value="1"/>
</dbReference>
<dbReference type="STRING" id="1220924.W2S2U2"/>
<evidence type="ECO:0000313" key="3">
    <source>
        <dbReference type="EMBL" id="ETN43002.1"/>
    </source>
</evidence>
<feature type="domain" description="BD-FAE-like" evidence="2">
    <location>
        <begin position="54"/>
        <end position="161"/>
    </location>
</feature>
<keyword evidence="4" id="KW-1185">Reference proteome</keyword>
<dbReference type="Pfam" id="PF20434">
    <property type="entry name" value="BD-FAE"/>
    <property type="match status" value="1"/>
</dbReference>
<dbReference type="InterPro" id="IPR050300">
    <property type="entry name" value="GDXG_lipolytic_enzyme"/>
</dbReference>
<accession>W2S2U2</accession>
<organism evidence="3 4">
    <name type="scientific">Cyphellophora europaea (strain CBS 101466)</name>
    <name type="common">Phialophora europaea</name>
    <dbReference type="NCBI Taxonomy" id="1220924"/>
    <lineage>
        <taxon>Eukaryota</taxon>
        <taxon>Fungi</taxon>
        <taxon>Dikarya</taxon>
        <taxon>Ascomycota</taxon>
        <taxon>Pezizomycotina</taxon>
        <taxon>Eurotiomycetes</taxon>
        <taxon>Chaetothyriomycetidae</taxon>
        <taxon>Chaetothyriales</taxon>
        <taxon>Cyphellophoraceae</taxon>
        <taxon>Cyphellophora</taxon>
    </lineage>
</organism>
<dbReference type="ESTHER" id="9euro-w2s2u2">
    <property type="family name" value="BD-FAE"/>
</dbReference>
<dbReference type="HOGENOM" id="CLU_012494_8_0_1"/>
<dbReference type="SUPFAM" id="SSF53474">
    <property type="entry name" value="alpha/beta-Hydrolases"/>
    <property type="match status" value="1"/>
</dbReference>
<protein>
    <recommendedName>
        <fullName evidence="2">BD-FAE-like domain-containing protein</fullName>
    </recommendedName>
</protein>
<dbReference type="InParanoid" id="W2S2U2"/>
<evidence type="ECO:0000313" key="4">
    <source>
        <dbReference type="Proteomes" id="UP000030752"/>
    </source>
</evidence>
<dbReference type="Proteomes" id="UP000030752">
    <property type="component" value="Unassembled WGS sequence"/>
</dbReference>
<dbReference type="OrthoDB" id="433474at2759"/>
<dbReference type="InterPro" id="IPR049492">
    <property type="entry name" value="BD-FAE-like_dom"/>
</dbReference>
<evidence type="ECO:0000256" key="1">
    <source>
        <dbReference type="ARBA" id="ARBA00022801"/>
    </source>
</evidence>
<evidence type="ECO:0000259" key="2">
    <source>
        <dbReference type="Pfam" id="PF20434"/>
    </source>
</evidence>
<gene>
    <name evidence="3" type="ORF">HMPREF1541_02160</name>
</gene>
<dbReference type="AlphaFoldDB" id="W2S2U2"/>
<dbReference type="PANTHER" id="PTHR48081">
    <property type="entry name" value="AB HYDROLASE SUPERFAMILY PROTEIN C4A8.06C"/>
    <property type="match status" value="1"/>
</dbReference>
<dbReference type="GeneID" id="19969499"/>
<keyword evidence="1" id="KW-0378">Hydrolase</keyword>